<reference evidence="4" key="3">
    <citation type="journal article" date="2017" name="Nature">
        <title>Genome sequence of the progenitor of the wheat D genome Aegilops tauschii.</title>
        <authorList>
            <person name="Luo M.C."/>
            <person name="Gu Y.Q."/>
            <person name="Puiu D."/>
            <person name="Wang H."/>
            <person name="Twardziok S.O."/>
            <person name="Deal K.R."/>
            <person name="Huo N."/>
            <person name="Zhu T."/>
            <person name="Wang L."/>
            <person name="Wang Y."/>
            <person name="McGuire P.E."/>
            <person name="Liu S."/>
            <person name="Long H."/>
            <person name="Ramasamy R.K."/>
            <person name="Rodriguez J.C."/>
            <person name="Van S.L."/>
            <person name="Yuan L."/>
            <person name="Wang Z."/>
            <person name="Xia Z."/>
            <person name="Xiao L."/>
            <person name="Anderson O.D."/>
            <person name="Ouyang S."/>
            <person name="Liang Y."/>
            <person name="Zimin A.V."/>
            <person name="Pertea G."/>
            <person name="Qi P."/>
            <person name="Bennetzen J.L."/>
            <person name="Dai X."/>
            <person name="Dawson M.W."/>
            <person name="Muller H.G."/>
            <person name="Kugler K."/>
            <person name="Rivarola-Duarte L."/>
            <person name="Spannagl M."/>
            <person name="Mayer K.F.X."/>
            <person name="Lu F.H."/>
            <person name="Bevan M.W."/>
            <person name="Leroy P."/>
            <person name="Li P."/>
            <person name="You F.M."/>
            <person name="Sun Q."/>
            <person name="Liu Z."/>
            <person name="Lyons E."/>
            <person name="Wicker T."/>
            <person name="Salzberg S.L."/>
            <person name="Devos K.M."/>
            <person name="Dvorak J."/>
        </authorList>
    </citation>
    <scope>NUCLEOTIDE SEQUENCE [LARGE SCALE GENOMIC DNA]</scope>
    <source>
        <strain evidence="4">cv. AL8/78</strain>
    </source>
</reference>
<keyword evidence="3" id="KW-0472">Membrane</keyword>
<protein>
    <submittedName>
        <fullName evidence="4">Uncharacterized protein</fullName>
    </submittedName>
</protein>
<keyword evidence="5" id="KW-1185">Reference proteome</keyword>
<reference evidence="4" key="5">
    <citation type="journal article" date="2021" name="G3 (Bethesda)">
        <title>Aegilops tauschii genome assembly Aet v5.0 features greater sequence contiguity and improved annotation.</title>
        <authorList>
            <person name="Wang L."/>
            <person name="Zhu T."/>
            <person name="Rodriguez J.C."/>
            <person name="Deal K.R."/>
            <person name="Dubcovsky J."/>
            <person name="McGuire P.E."/>
            <person name="Lux T."/>
            <person name="Spannagl M."/>
            <person name="Mayer K.F.X."/>
            <person name="Baldrich P."/>
            <person name="Meyers B.C."/>
            <person name="Huo N."/>
            <person name="Gu Y.Q."/>
            <person name="Zhou H."/>
            <person name="Devos K.M."/>
            <person name="Bennetzen J.L."/>
            <person name="Unver T."/>
            <person name="Budak H."/>
            <person name="Gulick P.J."/>
            <person name="Galiba G."/>
            <person name="Kalapos B."/>
            <person name="Nelson D.R."/>
            <person name="Li P."/>
            <person name="You F.M."/>
            <person name="Luo M.C."/>
            <person name="Dvorak J."/>
        </authorList>
    </citation>
    <scope>NUCLEOTIDE SEQUENCE [LARGE SCALE GENOMIC DNA]</scope>
    <source>
        <strain evidence="4">cv. AL8/78</strain>
    </source>
</reference>
<organism evidence="4 5">
    <name type="scientific">Aegilops tauschii subsp. strangulata</name>
    <name type="common">Goatgrass</name>
    <dbReference type="NCBI Taxonomy" id="200361"/>
    <lineage>
        <taxon>Eukaryota</taxon>
        <taxon>Viridiplantae</taxon>
        <taxon>Streptophyta</taxon>
        <taxon>Embryophyta</taxon>
        <taxon>Tracheophyta</taxon>
        <taxon>Spermatophyta</taxon>
        <taxon>Magnoliopsida</taxon>
        <taxon>Liliopsida</taxon>
        <taxon>Poales</taxon>
        <taxon>Poaceae</taxon>
        <taxon>BOP clade</taxon>
        <taxon>Pooideae</taxon>
        <taxon>Triticodae</taxon>
        <taxon>Triticeae</taxon>
        <taxon>Triticinae</taxon>
        <taxon>Aegilops</taxon>
    </lineage>
</organism>
<evidence type="ECO:0000313" key="4">
    <source>
        <dbReference type="EnsemblPlants" id="AET6Gv20561200.4"/>
    </source>
</evidence>
<dbReference type="Gramene" id="AET6Gv20561200.4">
    <property type="protein sequence ID" value="AET6Gv20561200.4"/>
    <property type="gene ID" value="AET6Gv20561200"/>
</dbReference>
<dbReference type="EnsemblPlants" id="AET6Gv20561200.4">
    <property type="protein sequence ID" value="AET6Gv20561200.4"/>
    <property type="gene ID" value="AET6Gv20561200"/>
</dbReference>
<feature type="transmembrane region" description="Helical" evidence="3">
    <location>
        <begin position="74"/>
        <end position="101"/>
    </location>
</feature>
<reference evidence="5" key="1">
    <citation type="journal article" date="2014" name="Science">
        <title>Ancient hybridizations among the ancestral genomes of bread wheat.</title>
        <authorList>
            <consortium name="International Wheat Genome Sequencing Consortium,"/>
            <person name="Marcussen T."/>
            <person name="Sandve S.R."/>
            <person name="Heier L."/>
            <person name="Spannagl M."/>
            <person name="Pfeifer M."/>
            <person name="Jakobsen K.S."/>
            <person name="Wulff B.B."/>
            <person name="Steuernagel B."/>
            <person name="Mayer K.F."/>
            <person name="Olsen O.A."/>
        </authorList>
    </citation>
    <scope>NUCLEOTIDE SEQUENCE [LARGE SCALE GENOMIC DNA]</scope>
    <source>
        <strain evidence="5">cv. AL8/78</strain>
    </source>
</reference>
<reference evidence="5" key="2">
    <citation type="journal article" date="2017" name="Nat. Plants">
        <title>The Aegilops tauschii genome reveals multiple impacts of transposons.</title>
        <authorList>
            <person name="Zhao G."/>
            <person name="Zou C."/>
            <person name="Li K."/>
            <person name="Wang K."/>
            <person name="Li T."/>
            <person name="Gao L."/>
            <person name="Zhang X."/>
            <person name="Wang H."/>
            <person name="Yang Z."/>
            <person name="Liu X."/>
            <person name="Jiang W."/>
            <person name="Mao L."/>
            <person name="Kong X."/>
            <person name="Jiao Y."/>
            <person name="Jia J."/>
        </authorList>
    </citation>
    <scope>NUCLEOTIDE SEQUENCE [LARGE SCALE GENOMIC DNA]</scope>
    <source>
        <strain evidence="5">cv. AL8/78</strain>
    </source>
</reference>
<evidence type="ECO:0000256" key="1">
    <source>
        <dbReference type="ARBA" id="ARBA00006484"/>
    </source>
</evidence>
<evidence type="ECO:0000256" key="2">
    <source>
        <dbReference type="ARBA" id="ARBA00023002"/>
    </source>
</evidence>
<name>A0A453P0F0_AEGTS</name>
<dbReference type="Proteomes" id="UP000015105">
    <property type="component" value="Chromosome 6D"/>
</dbReference>
<reference evidence="4" key="4">
    <citation type="submission" date="2019-03" db="UniProtKB">
        <authorList>
            <consortium name="EnsemblPlants"/>
        </authorList>
    </citation>
    <scope>IDENTIFICATION</scope>
</reference>
<keyword evidence="3" id="KW-0812">Transmembrane</keyword>
<dbReference type="InterPro" id="IPR051019">
    <property type="entry name" value="VLCFA-Steroid_DH"/>
</dbReference>
<dbReference type="AlphaFoldDB" id="A0A453P0F0"/>
<proteinExistence type="inferred from homology"/>
<accession>A0A453P0F0</accession>
<comment type="similarity">
    <text evidence="1">Belongs to the short-chain dehydrogenases/reductases (SDR) family.</text>
</comment>
<keyword evidence="3" id="KW-1133">Transmembrane helix</keyword>
<dbReference type="PANTHER" id="PTHR43899">
    <property type="entry name" value="RH59310P"/>
    <property type="match status" value="1"/>
</dbReference>
<keyword evidence="2" id="KW-0560">Oxidoreductase</keyword>
<evidence type="ECO:0000256" key="3">
    <source>
        <dbReference type="SAM" id="Phobius"/>
    </source>
</evidence>
<dbReference type="GO" id="GO:0045703">
    <property type="term" value="F:ketoreductase activity"/>
    <property type="evidence" value="ECO:0007669"/>
    <property type="project" value="TreeGrafter"/>
</dbReference>
<dbReference type="PANTHER" id="PTHR43899:SF13">
    <property type="entry name" value="RH59310P"/>
    <property type="match status" value="1"/>
</dbReference>
<dbReference type="GO" id="GO:0005783">
    <property type="term" value="C:endoplasmic reticulum"/>
    <property type="evidence" value="ECO:0007669"/>
    <property type="project" value="TreeGrafter"/>
</dbReference>
<evidence type="ECO:0000313" key="5">
    <source>
        <dbReference type="Proteomes" id="UP000015105"/>
    </source>
</evidence>
<sequence>HDAQLSFLWLSRALDWCTGSTNPIKDPADPIRPAPLRYNSPLPTADRANAQANPASTMAGTCAHVEFLRAQPAWALALAAVGLLVAARAALRLALWVYAAFLRPGKPLRRRYGPWAVVTGATD</sequence>